<gene>
    <name evidence="4" type="ORF">LCGC14_2287010</name>
</gene>
<accession>A0A0F9CS79</accession>
<dbReference type="Pfam" id="PF00072">
    <property type="entry name" value="Response_reg"/>
    <property type="match status" value="1"/>
</dbReference>
<feature type="non-terminal residue" evidence="4">
    <location>
        <position position="1"/>
    </location>
</feature>
<organism evidence="4">
    <name type="scientific">marine sediment metagenome</name>
    <dbReference type="NCBI Taxonomy" id="412755"/>
    <lineage>
        <taxon>unclassified sequences</taxon>
        <taxon>metagenomes</taxon>
        <taxon>ecological metagenomes</taxon>
    </lineage>
</organism>
<dbReference type="GO" id="GO:0000160">
    <property type="term" value="P:phosphorelay signal transduction system"/>
    <property type="evidence" value="ECO:0007669"/>
    <property type="project" value="UniProtKB-KW"/>
</dbReference>
<dbReference type="PANTHER" id="PTHR45339:SF1">
    <property type="entry name" value="HYBRID SIGNAL TRANSDUCTION HISTIDINE KINASE J"/>
    <property type="match status" value="1"/>
</dbReference>
<keyword evidence="2" id="KW-0902">Two-component regulatory system</keyword>
<proteinExistence type="predicted"/>
<dbReference type="PROSITE" id="PS50110">
    <property type="entry name" value="RESPONSE_REGULATORY"/>
    <property type="match status" value="1"/>
</dbReference>
<dbReference type="AlphaFoldDB" id="A0A0F9CS79"/>
<sequence>LIKLLLEKMGFEVTIAEDGNEALQRVLTQPFDLIFMDMMMPRMNGYEATKAIREKRITTPIVALTANAMKGDDEECFKVGCDEYLTKPIDRSELLEVIGKYLASEKLALVDMARSV</sequence>
<keyword evidence="1" id="KW-0597">Phosphoprotein</keyword>
<dbReference type="EMBL" id="LAZR01031950">
    <property type="protein sequence ID" value="KKL52288.1"/>
    <property type="molecule type" value="Genomic_DNA"/>
</dbReference>
<dbReference type="InterPro" id="IPR011006">
    <property type="entry name" value="CheY-like_superfamily"/>
</dbReference>
<evidence type="ECO:0000256" key="2">
    <source>
        <dbReference type="ARBA" id="ARBA00023012"/>
    </source>
</evidence>
<dbReference type="CDD" id="cd17546">
    <property type="entry name" value="REC_hyHK_CKI1_RcsC-like"/>
    <property type="match status" value="1"/>
</dbReference>
<evidence type="ECO:0000313" key="4">
    <source>
        <dbReference type="EMBL" id="KKL52288.1"/>
    </source>
</evidence>
<dbReference type="InterPro" id="IPR001789">
    <property type="entry name" value="Sig_transdc_resp-reg_receiver"/>
</dbReference>
<dbReference type="SUPFAM" id="SSF52172">
    <property type="entry name" value="CheY-like"/>
    <property type="match status" value="1"/>
</dbReference>
<name>A0A0F9CS79_9ZZZZ</name>
<reference evidence="4" key="1">
    <citation type="journal article" date="2015" name="Nature">
        <title>Complex archaea that bridge the gap between prokaryotes and eukaryotes.</title>
        <authorList>
            <person name="Spang A."/>
            <person name="Saw J.H."/>
            <person name="Jorgensen S.L."/>
            <person name="Zaremba-Niedzwiedzka K."/>
            <person name="Martijn J."/>
            <person name="Lind A.E."/>
            <person name="van Eijk R."/>
            <person name="Schleper C."/>
            <person name="Guy L."/>
            <person name="Ettema T.J."/>
        </authorList>
    </citation>
    <scope>NUCLEOTIDE SEQUENCE</scope>
</reference>
<evidence type="ECO:0000256" key="1">
    <source>
        <dbReference type="ARBA" id="ARBA00022553"/>
    </source>
</evidence>
<evidence type="ECO:0000259" key="3">
    <source>
        <dbReference type="PROSITE" id="PS50110"/>
    </source>
</evidence>
<dbReference type="PANTHER" id="PTHR45339">
    <property type="entry name" value="HYBRID SIGNAL TRANSDUCTION HISTIDINE KINASE J"/>
    <property type="match status" value="1"/>
</dbReference>
<feature type="domain" description="Response regulatory" evidence="3">
    <location>
        <begin position="1"/>
        <end position="102"/>
    </location>
</feature>
<dbReference type="Gene3D" id="3.40.50.2300">
    <property type="match status" value="1"/>
</dbReference>
<dbReference type="SMART" id="SM00448">
    <property type="entry name" value="REC"/>
    <property type="match status" value="1"/>
</dbReference>
<protein>
    <recommendedName>
        <fullName evidence="3">Response regulatory domain-containing protein</fullName>
    </recommendedName>
</protein>
<comment type="caution">
    <text evidence="4">The sequence shown here is derived from an EMBL/GenBank/DDBJ whole genome shotgun (WGS) entry which is preliminary data.</text>
</comment>